<dbReference type="Pfam" id="PF00535">
    <property type="entry name" value="Glycos_transf_2"/>
    <property type="match status" value="1"/>
</dbReference>
<reference evidence="2 3" key="1">
    <citation type="submission" date="2024-10" db="EMBL/GenBank/DDBJ databases">
        <title>The Natural Products Discovery Center: Release of the First 8490 Sequenced Strains for Exploring Actinobacteria Biosynthetic Diversity.</title>
        <authorList>
            <person name="Kalkreuter E."/>
            <person name="Kautsar S.A."/>
            <person name="Yang D."/>
            <person name="Bader C.D."/>
            <person name="Teijaro C.N."/>
            <person name="Fluegel L."/>
            <person name="Davis C.M."/>
            <person name="Simpson J.R."/>
            <person name="Lauterbach L."/>
            <person name="Steele A.D."/>
            <person name="Gui C."/>
            <person name="Meng S."/>
            <person name="Li G."/>
            <person name="Viehrig K."/>
            <person name="Ye F."/>
            <person name="Su P."/>
            <person name="Kiefer A.F."/>
            <person name="Nichols A."/>
            <person name="Cepeda A.J."/>
            <person name="Yan W."/>
            <person name="Fan B."/>
            <person name="Jiang Y."/>
            <person name="Adhikari A."/>
            <person name="Zheng C.-J."/>
            <person name="Schuster L."/>
            <person name="Cowan T.M."/>
            <person name="Smanski M.J."/>
            <person name="Chevrette M.G."/>
            <person name="De Carvalho L.P.S."/>
            <person name="Shen B."/>
        </authorList>
    </citation>
    <scope>NUCLEOTIDE SEQUENCE [LARGE SCALE GENOMIC DNA]</scope>
    <source>
        <strain evidence="2 3">NPDC019275</strain>
    </source>
</reference>
<dbReference type="InterPro" id="IPR001173">
    <property type="entry name" value="Glyco_trans_2-like"/>
</dbReference>
<dbReference type="EMBL" id="JBIRYO010000034">
    <property type="protein sequence ID" value="MFI2478155.1"/>
    <property type="molecule type" value="Genomic_DNA"/>
</dbReference>
<organism evidence="2 3">
    <name type="scientific">Nocardia xishanensis</name>
    <dbReference type="NCBI Taxonomy" id="238964"/>
    <lineage>
        <taxon>Bacteria</taxon>
        <taxon>Bacillati</taxon>
        <taxon>Actinomycetota</taxon>
        <taxon>Actinomycetes</taxon>
        <taxon>Mycobacteriales</taxon>
        <taxon>Nocardiaceae</taxon>
        <taxon>Nocardia</taxon>
    </lineage>
</organism>
<gene>
    <name evidence="2" type="ORF">ACH49W_32755</name>
</gene>
<sequence length="277" mass="30495">MSLQPAGNQWESRPMLISVITPCYQAREDFLAAAFESLLAQELPTGWEWEWLVQADGEKESLPLSDSAHADVRVKSAAGPSGGPAVARNLALARSKGELITVLDADDVLTPGALARSIDTLTQRSECGWTVSPALDLMPDGKLVNHLSGPPPGGFLPRGYVFQYWTQNDYDLPVHPATLCIRREWAMAMGGWMAMPHAEDAGLLLAVQALVPGFYIREVGLHYRKHQDQITHSLTRETRPERLDIIAERVHAIEKLIMPPVRRWQSGDPEGGASGLY</sequence>
<dbReference type="InterPro" id="IPR029044">
    <property type="entry name" value="Nucleotide-diphossugar_trans"/>
</dbReference>
<accession>A0ABW7XB03</accession>
<dbReference type="PANTHER" id="PTHR22916:SF3">
    <property type="entry name" value="UDP-GLCNAC:BETAGAL BETA-1,3-N-ACETYLGLUCOSAMINYLTRANSFERASE-LIKE PROTEIN 1"/>
    <property type="match status" value="1"/>
</dbReference>
<dbReference type="SUPFAM" id="SSF53448">
    <property type="entry name" value="Nucleotide-diphospho-sugar transferases"/>
    <property type="match status" value="1"/>
</dbReference>
<dbReference type="Proteomes" id="UP001611415">
    <property type="component" value="Unassembled WGS sequence"/>
</dbReference>
<name>A0ABW7XB03_9NOCA</name>
<feature type="domain" description="Glycosyltransferase 2-like" evidence="1">
    <location>
        <begin position="18"/>
        <end position="130"/>
    </location>
</feature>
<evidence type="ECO:0000313" key="2">
    <source>
        <dbReference type="EMBL" id="MFI2478155.1"/>
    </source>
</evidence>
<proteinExistence type="predicted"/>
<evidence type="ECO:0000313" key="3">
    <source>
        <dbReference type="Proteomes" id="UP001611415"/>
    </source>
</evidence>
<dbReference type="PANTHER" id="PTHR22916">
    <property type="entry name" value="GLYCOSYLTRANSFERASE"/>
    <property type="match status" value="1"/>
</dbReference>
<evidence type="ECO:0000259" key="1">
    <source>
        <dbReference type="Pfam" id="PF00535"/>
    </source>
</evidence>
<protein>
    <submittedName>
        <fullName evidence="2">Glycosyltransferase family 2 protein</fullName>
    </submittedName>
</protein>
<keyword evidence="3" id="KW-1185">Reference proteome</keyword>
<dbReference type="Gene3D" id="3.90.550.10">
    <property type="entry name" value="Spore Coat Polysaccharide Biosynthesis Protein SpsA, Chain A"/>
    <property type="match status" value="1"/>
</dbReference>
<comment type="caution">
    <text evidence="2">The sequence shown here is derived from an EMBL/GenBank/DDBJ whole genome shotgun (WGS) entry which is preliminary data.</text>
</comment>
<dbReference type="RefSeq" id="WP_397095635.1">
    <property type="nucleotide sequence ID" value="NZ_JBIRYO010000034.1"/>
</dbReference>